<keyword evidence="6 7" id="KW-0046">Antibiotic resistance</keyword>
<evidence type="ECO:0000256" key="8">
    <source>
        <dbReference type="PIRSR" id="PIRSR000706-1"/>
    </source>
</evidence>
<dbReference type="InterPro" id="IPR002575">
    <property type="entry name" value="Aminoglycoside_PTrfase"/>
</dbReference>
<organism evidence="11 12">
    <name type="scientific">Curtobacterium poinsettiae</name>
    <dbReference type="NCBI Taxonomy" id="159612"/>
    <lineage>
        <taxon>Bacteria</taxon>
        <taxon>Bacillati</taxon>
        <taxon>Actinomycetota</taxon>
        <taxon>Actinomycetes</taxon>
        <taxon>Micrococcales</taxon>
        <taxon>Microbacteriaceae</taxon>
        <taxon>Curtobacterium</taxon>
    </lineage>
</organism>
<evidence type="ECO:0000256" key="5">
    <source>
        <dbReference type="ARBA" id="ARBA00022840"/>
    </source>
</evidence>
<sequence>MRSIGGLPRPGETVPVPRVVTEMARGREVALVWHNEIGGTTFRIGPDAHAEEFVKVLPHAYGSWISGEAARLTWASRYARVPEVLDHGTDEDGVWLHTRAVPGWSAVDPRWHDEPWTAVVAVGEGLRALHDTLPVDDCPFTWATADRLDRARGAAADADADAELGPEPPADRIVVCHGDPCTPNTLIGADRRWSGHVDLDAMGVADRWADIAVATMALGWNYGPGWEPLFHRAYGLPDDPERTAWYRALWNGDVDDVTCGALNRSRRGARSVQIFGLLTTGSSHWGKFG</sequence>
<dbReference type="EMBL" id="CP106879">
    <property type="protein sequence ID" value="UYC81898.1"/>
    <property type="molecule type" value="Genomic_DNA"/>
</dbReference>
<feature type="domain" description="Aminoglycoside phosphotransferase" evidence="10">
    <location>
        <begin position="41"/>
        <end position="246"/>
    </location>
</feature>
<dbReference type="GO" id="GO:0016773">
    <property type="term" value="F:phosphotransferase activity, alcohol group as acceptor"/>
    <property type="evidence" value="ECO:0007669"/>
    <property type="project" value="InterPro"/>
</dbReference>
<gene>
    <name evidence="11" type="ORF">OE229_05390</name>
</gene>
<evidence type="ECO:0000256" key="1">
    <source>
        <dbReference type="ARBA" id="ARBA00006219"/>
    </source>
</evidence>
<comment type="similarity">
    <text evidence="1 7">Belongs to the aminoglycoside phosphotransferase family.</text>
</comment>
<dbReference type="AlphaFoldDB" id="A0A9Q9P8X9"/>
<dbReference type="RefSeq" id="WP_263345083.1">
    <property type="nucleotide sequence ID" value="NZ_CP106879.1"/>
</dbReference>
<feature type="active site" description="Proton acceptor" evidence="8">
    <location>
        <position position="179"/>
    </location>
</feature>
<feature type="binding site" evidence="9">
    <location>
        <position position="198"/>
    </location>
    <ligand>
        <name>Mg(2+)</name>
        <dbReference type="ChEBI" id="CHEBI:18420"/>
    </ligand>
</feature>
<dbReference type="GO" id="GO:0005524">
    <property type="term" value="F:ATP binding"/>
    <property type="evidence" value="ECO:0007669"/>
    <property type="project" value="UniProtKB-KW"/>
</dbReference>
<evidence type="ECO:0000259" key="10">
    <source>
        <dbReference type="Pfam" id="PF01636"/>
    </source>
</evidence>
<keyword evidence="5 7" id="KW-0067">ATP-binding</keyword>
<dbReference type="Pfam" id="PF01636">
    <property type="entry name" value="APH"/>
    <property type="match status" value="1"/>
</dbReference>
<evidence type="ECO:0000256" key="4">
    <source>
        <dbReference type="ARBA" id="ARBA00022777"/>
    </source>
</evidence>
<proteinExistence type="inferred from homology"/>
<dbReference type="GO" id="GO:0016301">
    <property type="term" value="F:kinase activity"/>
    <property type="evidence" value="ECO:0007669"/>
    <property type="project" value="UniProtKB-KW"/>
</dbReference>
<feature type="binding site" evidence="9">
    <location>
        <position position="184"/>
    </location>
    <ligand>
        <name>Mg(2+)</name>
        <dbReference type="ChEBI" id="CHEBI:18420"/>
    </ligand>
</feature>
<protein>
    <submittedName>
        <fullName evidence="11">Aminoglycoside 3'-phosphotransferase</fullName>
    </submittedName>
</protein>
<keyword evidence="4 7" id="KW-0418">Kinase</keyword>
<evidence type="ECO:0000256" key="3">
    <source>
        <dbReference type="ARBA" id="ARBA00022741"/>
    </source>
</evidence>
<dbReference type="PIRSF" id="PIRSF000706">
    <property type="entry name" value="Kanamycin_kin"/>
    <property type="match status" value="1"/>
</dbReference>
<reference evidence="11" key="1">
    <citation type="submission" date="2022-09" db="EMBL/GenBank/DDBJ databases">
        <title>Taxonomy of Curtobacterium flaccumfaciens.</title>
        <authorList>
            <person name="Osdaghi E."/>
            <person name="Taghavi S.M."/>
            <person name="Hamidizade M."/>
            <person name="Abachi H."/>
            <person name="Fazliarab A."/>
            <person name="Baeyen S."/>
            <person name="Portier P."/>
            <person name="Van Vaerenbergh J."/>
            <person name="Jacques M.-A."/>
        </authorList>
    </citation>
    <scope>NUCLEOTIDE SEQUENCE</scope>
    <source>
        <strain evidence="11">AGQB46</strain>
    </source>
</reference>
<dbReference type="GO" id="GO:0046677">
    <property type="term" value="P:response to antibiotic"/>
    <property type="evidence" value="ECO:0007669"/>
    <property type="project" value="UniProtKB-KW"/>
</dbReference>
<name>A0A9Q9P8X9_9MICO</name>
<evidence type="ECO:0000256" key="6">
    <source>
        <dbReference type="ARBA" id="ARBA00023251"/>
    </source>
</evidence>
<dbReference type="Proteomes" id="UP001062223">
    <property type="component" value="Chromosome"/>
</dbReference>
<dbReference type="SUPFAM" id="SSF56112">
    <property type="entry name" value="Protein kinase-like (PK-like)"/>
    <property type="match status" value="1"/>
</dbReference>
<keyword evidence="3 7" id="KW-0547">Nucleotide-binding</keyword>
<evidence type="ECO:0000256" key="9">
    <source>
        <dbReference type="PIRSR" id="PIRSR000706-2"/>
    </source>
</evidence>
<dbReference type="InterPro" id="IPR011009">
    <property type="entry name" value="Kinase-like_dom_sf"/>
</dbReference>
<keyword evidence="9" id="KW-0479">Metal-binding</keyword>
<dbReference type="Gene3D" id="3.90.1200.10">
    <property type="match status" value="1"/>
</dbReference>
<dbReference type="KEGG" id="cpoi:OE229_05390"/>
<keyword evidence="2 7" id="KW-0808">Transferase</keyword>
<accession>A0A9Q9P8X9</accession>
<dbReference type="CDD" id="cd05150">
    <property type="entry name" value="APH"/>
    <property type="match status" value="1"/>
</dbReference>
<keyword evidence="9" id="KW-0460">Magnesium</keyword>
<dbReference type="GO" id="GO:0046872">
    <property type="term" value="F:metal ion binding"/>
    <property type="evidence" value="ECO:0007669"/>
    <property type="project" value="UniProtKB-KW"/>
</dbReference>
<dbReference type="InterPro" id="IPR024165">
    <property type="entry name" value="Kan/Strep_kinase"/>
</dbReference>
<evidence type="ECO:0000256" key="2">
    <source>
        <dbReference type="ARBA" id="ARBA00022679"/>
    </source>
</evidence>
<evidence type="ECO:0000313" key="12">
    <source>
        <dbReference type="Proteomes" id="UP001062223"/>
    </source>
</evidence>
<evidence type="ECO:0000313" key="11">
    <source>
        <dbReference type="EMBL" id="UYC81898.1"/>
    </source>
</evidence>
<evidence type="ECO:0000256" key="7">
    <source>
        <dbReference type="PIRNR" id="PIRNR000706"/>
    </source>
</evidence>
<dbReference type="Gene3D" id="3.30.200.20">
    <property type="entry name" value="Phosphorylase Kinase, domain 1"/>
    <property type="match status" value="1"/>
</dbReference>